<proteinExistence type="inferred from homology"/>
<protein>
    <submittedName>
        <fullName evidence="2">Glucokinase</fullName>
    </submittedName>
</protein>
<dbReference type="Proteomes" id="UP000271573">
    <property type="component" value="Chromosome"/>
</dbReference>
<gene>
    <name evidence="2" type="ORF">Back2_25860</name>
</gene>
<dbReference type="PROSITE" id="PS01125">
    <property type="entry name" value="ROK"/>
    <property type="match status" value="1"/>
</dbReference>
<dbReference type="InterPro" id="IPR000600">
    <property type="entry name" value="ROK"/>
</dbReference>
<dbReference type="InterPro" id="IPR049874">
    <property type="entry name" value="ROK_cs"/>
</dbReference>
<dbReference type="InterPro" id="IPR043129">
    <property type="entry name" value="ATPase_NBD"/>
</dbReference>
<dbReference type="EMBL" id="AP019307">
    <property type="protein sequence ID" value="BBH18299.1"/>
    <property type="molecule type" value="Genomic_DNA"/>
</dbReference>
<dbReference type="PANTHER" id="PTHR18964">
    <property type="entry name" value="ROK (REPRESSOR, ORF, KINASE) FAMILY"/>
    <property type="match status" value="1"/>
</dbReference>
<evidence type="ECO:0000313" key="2">
    <source>
        <dbReference type="EMBL" id="BBH18299.1"/>
    </source>
</evidence>
<dbReference type="GO" id="GO:0016301">
    <property type="term" value="F:kinase activity"/>
    <property type="evidence" value="ECO:0007669"/>
    <property type="project" value="UniProtKB-KW"/>
</dbReference>
<dbReference type="SUPFAM" id="SSF53067">
    <property type="entry name" value="Actin-like ATPase domain"/>
    <property type="match status" value="1"/>
</dbReference>
<dbReference type="AlphaFoldDB" id="A0A3G9J5M7"/>
<evidence type="ECO:0000256" key="1">
    <source>
        <dbReference type="ARBA" id="ARBA00006479"/>
    </source>
</evidence>
<dbReference type="RefSeq" id="WP_125569622.1">
    <property type="nucleotide sequence ID" value="NZ_AP019307.1"/>
</dbReference>
<evidence type="ECO:0000313" key="3">
    <source>
        <dbReference type="Proteomes" id="UP000271573"/>
    </source>
</evidence>
<dbReference type="Pfam" id="PF00480">
    <property type="entry name" value="ROK"/>
    <property type="match status" value="1"/>
</dbReference>
<keyword evidence="2" id="KW-0418">Kinase</keyword>
<dbReference type="Gene3D" id="3.30.420.40">
    <property type="match status" value="2"/>
</dbReference>
<comment type="similarity">
    <text evidence="1">Belongs to the ROK (NagC/XylR) family.</text>
</comment>
<dbReference type="KEGG" id="nbe:Back2_25860"/>
<sequence length="291" mass="29424">MTLTCGVDVGGTKILAAVVDAGGCIVEEVRIASPAGHVEAMIESIAGVVGDLAGRHQIDAVGIGAAGYIDKSRSRVLFAPNIAWRNLDLKAEIEARIDLPVVVENDGNAAAWGEFRFGAGRDVEDMVMVTVGTGVGGGIVINGELVRGAYGVAAEIGHLTVVPDGDLCGCGKRGCLEAYASGTALERRVPGMSGPEITAAARAGDQRCIEAIAGIGRWLGGGLASLAAVLDPGRIVVGGGVAEAGDLLLDPVREAFRTHLTGVGYRPEAEIVSAALGNHAGVIGAADVARS</sequence>
<keyword evidence="2" id="KW-0808">Transferase</keyword>
<name>A0A3G9J5M7_9ACTN</name>
<accession>A0A3G9J5M7</accession>
<organism evidence="2 3">
    <name type="scientific">Nocardioides baekrokdamisoli</name>
    <dbReference type="NCBI Taxonomy" id="1804624"/>
    <lineage>
        <taxon>Bacteria</taxon>
        <taxon>Bacillati</taxon>
        <taxon>Actinomycetota</taxon>
        <taxon>Actinomycetes</taxon>
        <taxon>Propionibacteriales</taxon>
        <taxon>Nocardioidaceae</taxon>
        <taxon>Nocardioides</taxon>
    </lineage>
</organism>
<keyword evidence="3" id="KW-1185">Reference proteome</keyword>
<reference evidence="2 3" key="1">
    <citation type="submission" date="2018-11" db="EMBL/GenBank/DDBJ databases">
        <title>Complete genome sequence of Nocardioides baekrokdamisoli strain KCTC 39748.</title>
        <authorList>
            <person name="Kang S.W."/>
            <person name="Lee K.C."/>
            <person name="Kim K.K."/>
            <person name="Kim J.S."/>
            <person name="Kim D.S."/>
            <person name="Ko S.H."/>
            <person name="Yang S.H."/>
            <person name="Shin Y.K."/>
            <person name="Lee J.S."/>
        </authorList>
    </citation>
    <scope>NUCLEOTIDE SEQUENCE [LARGE SCALE GENOMIC DNA]</scope>
    <source>
        <strain evidence="2 3">KCTC 39748</strain>
    </source>
</reference>
<dbReference type="PANTHER" id="PTHR18964:SF173">
    <property type="entry name" value="GLUCOKINASE"/>
    <property type="match status" value="1"/>
</dbReference>
<dbReference type="OrthoDB" id="9810372at2"/>